<dbReference type="PANTHER" id="PTHR43849">
    <property type="entry name" value="BLL3936 PROTEIN"/>
    <property type="match status" value="1"/>
</dbReference>
<evidence type="ECO:0000259" key="2">
    <source>
        <dbReference type="Pfam" id="PF06808"/>
    </source>
</evidence>
<keyword evidence="1" id="KW-0812">Transmembrane</keyword>
<keyword evidence="1" id="KW-1133">Transmembrane helix</keyword>
<organism evidence="3">
    <name type="scientific">uncultured bacterium Rifle_16ft_4_minimus_37862</name>
    <dbReference type="NCBI Taxonomy" id="1665157"/>
    <lineage>
        <taxon>Bacteria</taxon>
        <taxon>environmental samples</taxon>
    </lineage>
</organism>
<feature type="transmembrane region" description="Helical" evidence="1">
    <location>
        <begin position="142"/>
        <end position="172"/>
    </location>
</feature>
<dbReference type="AlphaFoldDB" id="A0A0H4T8H3"/>
<protein>
    <submittedName>
        <fullName evidence="3">TRAP transporter, 4TM/12TM fusion protein</fullName>
    </submittedName>
</protein>
<reference evidence="3" key="1">
    <citation type="journal article" date="2015" name="ISME J.">
        <title>Aquifer environment selects for microbial species cohorts in sediment and groundwater.</title>
        <authorList>
            <person name="Hug L.A."/>
            <person name="Thomas B.C."/>
            <person name="Brown C.T."/>
            <person name="Frischkorn K.R."/>
            <person name="Williams K.H."/>
            <person name="Tringe S.G."/>
            <person name="Banfield J.F."/>
        </authorList>
    </citation>
    <scope>NUCLEOTIDE SEQUENCE</scope>
</reference>
<proteinExistence type="predicted"/>
<accession>A0A0H4T8H3</accession>
<feature type="domain" description="TRAP C4-dicarboxylate transport system permease DctM subunit" evidence="2">
    <location>
        <begin position="63"/>
        <end position="226"/>
    </location>
</feature>
<feature type="transmembrane region" description="Helical" evidence="1">
    <location>
        <begin position="232"/>
        <end position="254"/>
    </location>
</feature>
<dbReference type="Pfam" id="PF06808">
    <property type="entry name" value="DctM"/>
    <property type="match status" value="1"/>
</dbReference>
<dbReference type="InterPro" id="IPR010656">
    <property type="entry name" value="DctM"/>
</dbReference>
<name>A0A0H4T8H3_9BACT</name>
<evidence type="ECO:0000313" key="3">
    <source>
        <dbReference type="EMBL" id="AKQ03050.1"/>
    </source>
</evidence>
<dbReference type="InterPro" id="IPR021814">
    <property type="entry name" value="DUF3394"/>
</dbReference>
<evidence type="ECO:0000256" key="1">
    <source>
        <dbReference type="SAM" id="Phobius"/>
    </source>
</evidence>
<keyword evidence="1" id="KW-0472">Membrane</keyword>
<feature type="transmembrane region" description="Helical" evidence="1">
    <location>
        <begin position="110"/>
        <end position="130"/>
    </location>
</feature>
<feature type="transmembrane region" description="Helical" evidence="1">
    <location>
        <begin position="207"/>
        <end position="225"/>
    </location>
</feature>
<feature type="transmembrane region" description="Helical" evidence="1">
    <location>
        <begin position="266"/>
        <end position="293"/>
    </location>
</feature>
<sequence>MLLYYLIVRDYTPLTSAFLSLVAAAAMFVATSFVQGLRHAPVVPGHAPAAGVGPALVESAGRLVQACYLGARNMASVAMTCACAGIIVGIVTLTGVGLNLSSIVVDLSSGSLYLGLFLTMLACLILGMGVPTTPTYIIMATLTAPALIALGQAQGLVIPLIAVHLFVFYFGILADDTPPVGLAAYAAAGIARSDPFRTGIRAFTLDMRTFLLPFMFITAPAMLLIDTTWYEALWIFVTASVGMYMLAGAMQGYLITEGRWWERAVLFVGAILLVKPGLYTDLAGIAGVALVYASQRRRAPEAPLF</sequence>
<dbReference type="Pfam" id="PF11874">
    <property type="entry name" value="DUF3394"/>
    <property type="match status" value="1"/>
</dbReference>
<feature type="transmembrane region" description="Helical" evidence="1">
    <location>
        <begin position="77"/>
        <end position="98"/>
    </location>
</feature>
<dbReference type="PANTHER" id="PTHR43849:SF2">
    <property type="entry name" value="BLL3936 PROTEIN"/>
    <property type="match status" value="1"/>
</dbReference>
<feature type="transmembrane region" description="Helical" evidence="1">
    <location>
        <begin position="12"/>
        <end position="34"/>
    </location>
</feature>
<dbReference type="EMBL" id="KT007007">
    <property type="protein sequence ID" value="AKQ03050.1"/>
    <property type="molecule type" value="Genomic_DNA"/>
</dbReference>